<sequence length="169" mass="19782">MLVFYFILFTLVNGFLLDSQQSNGGQSLPPNQYMTLSKFFEEEKRLQQKMENLQQYNTLLRHDVDNSFVLLTTQLQHKLDLLDTKLAVIEKNNATNQDILELVEKNKALEQSFNDLKNENAMLQTKYNEMENEFQLYKNNTKHLDELHTGLYNDIRTNCSILGRESAVL</sequence>
<feature type="coiled-coil region" evidence="1">
    <location>
        <begin position="92"/>
        <end position="147"/>
    </location>
</feature>
<reference evidence="2" key="1">
    <citation type="submission" date="2021-03" db="EMBL/GenBank/DDBJ databases">
        <authorList>
            <person name="Bekaert M."/>
        </authorList>
    </citation>
    <scope>NUCLEOTIDE SEQUENCE</scope>
</reference>
<name>A0A8S3QMP7_MYTED</name>
<comment type="caution">
    <text evidence="2">The sequence shown here is derived from an EMBL/GenBank/DDBJ whole genome shotgun (WGS) entry which is preliminary data.</text>
</comment>
<organism evidence="2 3">
    <name type="scientific">Mytilus edulis</name>
    <name type="common">Blue mussel</name>
    <dbReference type="NCBI Taxonomy" id="6550"/>
    <lineage>
        <taxon>Eukaryota</taxon>
        <taxon>Metazoa</taxon>
        <taxon>Spiralia</taxon>
        <taxon>Lophotrochozoa</taxon>
        <taxon>Mollusca</taxon>
        <taxon>Bivalvia</taxon>
        <taxon>Autobranchia</taxon>
        <taxon>Pteriomorphia</taxon>
        <taxon>Mytilida</taxon>
        <taxon>Mytiloidea</taxon>
        <taxon>Mytilidae</taxon>
        <taxon>Mytilinae</taxon>
        <taxon>Mytilus</taxon>
    </lineage>
</organism>
<gene>
    <name evidence="2" type="ORF">MEDL_12916</name>
</gene>
<dbReference type="OrthoDB" id="10394313at2759"/>
<evidence type="ECO:0000313" key="2">
    <source>
        <dbReference type="EMBL" id="CAG2198139.1"/>
    </source>
</evidence>
<dbReference type="Proteomes" id="UP000683360">
    <property type="component" value="Unassembled WGS sequence"/>
</dbReference>
<keyword evidence="3" id="KW-1185">Reference proteome</keyword>
<accession>A0A8S3QMP7</accession>
<dbReference type="AlphaFoldDB" id="A0A8S3QMP7"/>
<dbReference type="EMBL" id="CAJPWZ010000667">
    <property type="protein sequence ID" value="CAG2198139.1"/>
    <property type="molecule type" value="Genomic_DNA"/>
</dbReference>
<keyword evidence="1" id="KW-0175">Coiled coil</keyword>
<protein>
    <submittedName>
        <fullName evidence="2">Uncharacterized protein</fullName>
    </submittedName>
</protein>
<evidence type="ECO:0000313" key="3">
    <source>
        <dbReference type="Proteomes" id="UP000683360"/>
    </source>
</evidence>
<evidence type="ECO:0000256" key="1">
    <source>
        <dbReference type="SAM" id="Coils"/>
    </source>
</evidence>
<proteinExistence type="predicted"/>